<protein>
    <submittedName>
        <fullName evidence="1">Uncharacterized protein</fullName>
    </submittedName>
</protein>
<dbReference type="RefSeq" id="WP_369722550.1">
    <property type="nucleotide sequence ID" value="NZ_CP165734.1"/>
</dbReference>
<dbReference type="AlphaFoldDB" id="A0AB39XLX9"/>
<organism evidence="1">
    <name type="scientific">Bradyrhizobium sp. LLZ17</name>
    <dbReference type="NCBI Taxonomy" id="3239388"/>
    <lineage>
        <taxon>Bacteria</taxon>
        <taxon>Pseudomonadati</taxon>
        <taxon>Pseudomonadota</taxon>
        <taxon>Alphaproteobacteria</taxon>
        <taxon>Hyphomicrobiales</taxon>
        <taxon>Nitrobacteraceae</taxon>
        <taxon>Bradyrhizobium</taxon>
    </lineage>
</organism>
<evidence type="ECO:0000313" key="1">
    <source>
        <dbReference type="EMBL" id="XDV58073.1"/>
    </source>
</evidence>
<name>A0AB39XLX9_9BRAD</name>
<dbReference type="EMBL" id="CP165734">
    <property type="protein sequence ID" value="XDV58073.1"/>
    <property type="molecule type" value="Genomic_DNA"/>
</dbReference>
<reference evidence="1" key="1">
    <citation type="submission" date="2024-08" db="EMBL/GenBank/DDBJ databases">
        <authorList>
            <person name="Chaddad Z."/>
            <person name="Lamrabet M."/>
            <person name="Bouhnik O."/>
            <person name="Alami S."/>
            <person name="Wipf D."/>
            <person name="Courty P.E."/>
            <person name="Missbah El Idrissi M."/>
        </authorList>
    </citation>
    <scope>NUCLEOTIDE SEQUENCE</scope>
    <source>
        <strain evidence="1">LLZ17</strain>
    </source>
</reference>
<proteinExistence type="predicted"/>
<sequence>MEPPFEFAHLDPACDPPERYQAAAELLADVWGRVRAFRADCNDDPFLTALTGHLEAQLVAAGLVLSVQLDLVW</sequence>
<gene>
    <name evidence="1" type="ORF">AB8Z38_00390</name>
</gene>
<accession>A0AB39XLX9</accession>